<dbReference type="NCBIfam" id="TIGR00251">
    <property type="entry name" value="DUF167 family protein"/>
    <property type="match status" value="1"/>
</dbReference>
<dbReference type="SMART" id="SM01152">
    <property type="entry name" value="DUF167"/>
    <property type="match status" value="1"/>
</dbReference>
<dbReference type="Gene3D" id="3.30.1200.10">
    <property type="entry name" value="YggU-like"/>
    <property type="match status" value="1"/>
</dbReference>
<dbReference type="EMBL" id="JMTK01000002">
    <property type="protein sequence ID" value="KJZ81816.1"/>
    <property type="molecule type" value="Genomic_DNA"/>
</dbReference>
<comment type="caution">
    <text evidence="3">The sequence shown here is derived from an EMBL/GenBank/DDBJ whole genome shotgun (WGS) entry which is preliminary data.</text>
</comment>
<gene>
    <name evidence="3" type="ORF">DJ66_0543</name>
</gene>
<name>A0A094Z109_9HYPH</name>
<dbReference type="RefSeq" id="WP_034442564.1">
    <property type="nucleotide sequence ID" value="NZ_JMTK01000002.1"/>
</dbReference>
<dbReference type="Pfam" id="PF02594">
    <property type="entry name" value="DUF167"/>
    <property type="match status" value="1"/>
</dbReference>
<reference evidence="3 4" key="1">
    <citation type="journal article" date="2015" name="Phytopathology">
        <title>Genomes of Candidatus Liberibacter solanacearum haplotype A from New Zealand and the USA suggest significant genome plasticity in the species.</title>
        <authorList>
            <person name="Thompson S.M."/>
            <person name="Johnson C.P."/>
            <person name="Lu A.Y."/>
            <person name="Frampton R.A."/>
            <person name="Sullivan K.L."/>
            <person name="Fiers M.W."/>
            <person name="Crowhurst R.N."/>
            <person name="Pitman A.R."/>
            <person name="Scott I."/>
            <person name="Gudmestad N.C."/>
            <person name="Smith G.R."/>
        </authorList>
    </citation>
    <scope>NUCLEOTIDE SEQUENCE [LARGE SCALE GENOMIC DNA]</scope>
    <source>
        <strain evidence="3 4">LsoNZ1</strain>
    </source>
</reference>
<comment type="similarity">
    <text evidence="1 2">Belongs to the UPF0235 family.</text>
</comment>
<dbReference type="InterPro" id="IPR003746">
    <property type="entry name" value="DUF167"/>
</dbReference>
<evidence type="ECO:0000313" key="3">
    <source>
        <dbReference type="EMBL" id="KJZ81816.1"/>
    </source>
</evidence>
<dbReference type="PATRIC" id="fig|556287.8.peg.520"/>
<proteinExistence type="inferred from homology"/>
<dbReference type="Proteomes" id="UP000033731">
    <property type="component" value="Unassembled WGS sequence"/>
</dbReference>
<dbReference type="AlphaFoldDB" id="A0A094Z109"/>
<dbReference type="InterPro" id="IPR036591">
    <property type="entry name" value="YggU-like_sf"/>
</dbReference>
<dbReference type="SUPFAM" id="SSF69786">
    <property type="entry name" value="YggU-like"/>
    <property type="match status" value="1"/>
</dbReference>
<dbReference type="HAMAP" id="MF_00634">
    <property type="entry name" value="UPF0235"/>
    <property type="match status" value="1"/>
</dbReference>
<organism evidence="3 4">
    <name type="scientific">Candidatus Liberibacter solanacearum</name>
    <dbReference type="NCBI Taxonomy" id="556287"/>
    <lineage>
        <taxon>Bacteria</taxon>
        <taxon>Pseudomonadati</taxon>
        <taxon>Pseudomonadota</taxon>
        <taxon>Alphaproteobacteria</taxon>
        <taxon>Hyphomicrobiales</taxon>
        <taxon>Rhizobiaceae</taxon>
        <taxon>Liberibacter</taxon>
    </lineage>
</organism>
<accession>A0A094Z109</accession>
<protein>
    <recommendedName>
        <fullName evidence="2">UPF0235 protein DJ66_0543</fullName>
    </recommendedName>
</protein>
<evidence type="ECO:0000313" key="4">
    <source>
        <dbReference type="Proteomes" id="UP000033731"/>
    </source>
</evidence>
<evidence type="ECO:0000256" key="2">
    <source>
        <dbReference type="HAMAP-Rule" id="MF_00634"/>
    </source>
</evidence>
<sequence length="96" mass="10833">MCDITIHLLPNAKQSGIVSFAILQNDTIYIKMKVHAPPKKGKANKAMLTILAERLSLNKSSLKMLSKHSSPIKKIYIDKDCEEIIELFKRNNPVTL</sequence>
<evidence type="ECO:0000256" key="1">
    <source>
        <dbReference type="ARBA" id="ARBA00010364"/>
    </source>
</evidence>
<keyword evidence="4" id="KW-1185">Reference proteome</keyword>